<name>A0AA45WXL1_9CLOT</name>
<evidence type="ECO:0000313" key="3">
    <source>
        <dbReference type="EMBL" id="SMP62939.1"/>
    </source>
</evidence>
<dbReference type="InterPro" id="IPR007167">
    <property type="entry name" value="Fe-transptr_FeoA-like"/>
</dbReference>
<dbReference type="SMART" id="SM00899">
    <property type="entry name" value="FeoA"/>
    <property type="match status" value="1"/>
</dbReference>
<dbReference type="AlphaFoldDB" id="A0AA45WXL1"/>
<proteinExistence type="predicted"/>
<keyword evidence="4" id="KW-1185">Reference proteome</keyword>
<organism evidence="3 4">
    <name type="scientific">Anoxynatronum buryatiense</name>
    <dbReference type="NCBI Taxonomy" id="489973"/>
    <lineage>
        <taxon>Bacteria</taxon>
        <taxon>Bacillati</taxon>
        <taxon>Bacillota</taxon>
        <taxon>Clostridia</taxon>
        <taxon>Eubacteriales</taxon>
        <taxon>Clostridiaceae</taxon>
        <taxon>Anoxynatronum</taxon>
    </lineage>
</organism>
<gene>
    <name evidence="3" type="ORF">SAMN06296020_110129</name>
</gene>
<sequence>MSLYKMKIKGRCIIETLPSIPLMDAMGFRMGLPMEIQSRQPMGGPVVVRLGNRCVAIAREFAEQIMVREVA</sequence>
<dbReference type="Gene3D" id="2.30.30.90">
    <property type="match status" value="1"/>
</dbReference>
<dbReference type="InterPro" id="IPR038157">
    <property type="entry name" value="FeoA_core_dom"/>
</dbReference>
<dbReference type="EMBL" id="FXUF01000010">
    <property type="protein sequence ID" value="SMP62939.1"/>
    <property type="molecule type" value="Genomic_DNA"/>
</dbReference>
<evidence type="ECO:0000313" key="4">
    <source>
        <dbReference type="Proteomes" id="UP001158066"/>
    </source>
</evidence>
<dbReference type="InterPro" id="IPR008988">
    <property type="entry name" value="Transcriptional_repressor_C"/>
</dbReference>
<evidence type="ECO:0000256" key="1">
    <source>
        <dbReference type="ARBA" id="ARBA00023004"/>
    </source>
</evidence>
<dbReference type="Proteomes" id="UP001158066">
    <property type="component" value="Unassembled WGS sequence"/>
</dbReference>
<protein>
    <submittedName>
        <fullName evidence="3">Ferrous iron transport protein A</fullName>
    </submittedName>
</protein>
<dbReference type="SUPFAM" id="SSF50037">
    <property type="entry name" value="C-terminal domain of transcriptional repressors"/>
    <property type="match status" value="1"/>
</dbReference>
<evidence type="ECO:0000259" key="2">
    <source>
        <dbReference type="SMART" id="SM00899"/>
    </source>
</evidence>
<dbReference type="GO" id="GO:0046914">
    <property type="term" value="F:transition metal ion binding"/>
    <property type="evidence" value="ECO:0007669"/>
    <property type="project" value="InterPro"/>
</dbReference>
<keyword evidence="1" id="KW-0408">Iron</keyword>
<dbReference type="RefSeq" id="WP_283409913.1">
    <property type="nucleotide sequence ID" value="NZ_FXUF01000010.1"/>
</dbReference>
<accession>A0AA45WXL1</accession>
<dbReference type="Pfam" id="PF04023">
    <property type="entry name" value="FeoA"/>
    <property type="match status" value="1"/>
</dbReference>
<comment type="caution">
    <text evidence="3">The sequence shown here is derived from an EMBL/GenBank/DDBJ whole genome shotgun (WGS) entry which is preliminary data.</text>
</comment>
<reference evidence="3" key="1">
    <citation type="submission" date="2017-05" db="EMBL/GenBank/DDBJ databases">
        <authorList>
            <person name="Varghese N."/>
            <person name="Submissions S."/>
        </authorList>
    </citation>
    <scope>NUCLEOTIDE SEQUENCE</scope>
    <source>
        <strain evidence="3">Su22</strain>
    </source>
</reference>
<feature type="domain" description="Ferrous iron transporter FeoA-like" evidence="2">
    <location>
        <begin position="1"/>
        <end position="69"/>
    </location>
</feature>